<organism evidence="7 8">
    <name type="scientific">Desulfoferula mesophila</name>
    <dbReference type="NCBI Taxonomy" id="3058419"/>
    <lineage>
        <taxon>Bacteria</taxon>
        <taxon>Pseudomonadati</taxon>
        <taxon>Thermodesulfobacteriota</taxon>
        <taxon>Desulfarculia</taxon>
        <taxon>Desulfarculales</taxon>
        <taxon>Desulfarculaceae</taxon>
        <taxon>Desulfoferula</taxon>
    </lineage>
</organism>
<evidence type="ECO:0000256" key="4">
    <source>
        <dbReference type="ARBA" id="ARBA00022989"/>
    </source>
</evidence>
<dbReference type="Pfam" id="PF04277">
    <property type="entry name" value="OAD_gamma"/>
    <property type="match status" value="1"/>
</dbReference>
<dbReference type="GO" id="GO:0036376">
    <property type="term" value="P:sodium ion export across plasma membrane"/>
    <property type="evidence" value="ECO:0007669"/>
    <property type="project" value="InterPro"/>
</dbReference>
<keyword evidence="3 6" id="KW-0812">Transmembrane</keyword>
<evidence type="ECO:0000256" key="6">
    <source>
        <dbReference type="SAM" id="Phobius"/>
    </source>
</evidence>
<dbReference type="GO" id="GO:0005886">
    <property type="term" value="C:plasma membrane"/>
    <property type="evidence" value="ECO:0007669"/>
    <property type="project" value="UniProtKB-SubCell"/>
</dbReference>
<keyword evidence="8" id="KW-1185">Reference proteome</keyword>
<evidence type="ECO:0008006" key="9">
    <source>
        <dbReference type="Google" id="ProtNLM"/>
    </source>
</evidence>
<dbReference type="KEGG" id="dmp:FAK_35090"/>
<feature type="transmembrane region" description="Helical" evidence="6">
    <location>
        <begin position="12"/>
        <end position="37"/>
    </location>
</feature>
<reference evidence="8" key="1">
    <citation type="journal article" date="2023" name="Arch. Microbiol.">
        <title>Desulfoferula mesophilus gen. nov. sp. nov., a mesophilic sulfate-reducing bacterium isolated from a brackish lake sediment.</title>
        <authorList>
            <person name="Watanabe T."/>
            <person name="Yabe T."/>
            <person name="Tsuji J.M."/>
            <person name="Fukui M."/>
        </authorList>
    </citation>
    <scope>NUCLEOTIDE SEQUENCE [LARGE SCALE GENOMIC DNA]</scope>
    <source>
        <strain evidence="8">12FAK</strain>
    </source>
</reference>
<dbReference type="GO" id="GO:0015081">
    <property type="term" value="F:sodium ion transmembrane transporter activity"/>
    <property type="evidence" value="ECO:0007669"/>
    <property type="project" value="InterPro"/>
</dbReference>
<evidence type="ECO:0000256" key="5">
    <source>
        <dbReference type="ARBA" id="ARBA00023136"/>
    </source>
</evidence>
<proteinExistence type="predicted"/>
<evidence type="ECO:0000256" key="1">
    <source>
        <dbReference type="ARBA" id="ARBA00004236"/>
    </source>
</evidence>
<dbReference type="RefSeq" id="WP_338602262.1">
    <property type="nucleotide sequence ID" value="NZ_AP028679.1"/>
</dbReference>
<name>A0AAU9EGX2_9BACT</name>
<evidence type="ECO:0000313" key="7">
    <source>
        <dbReference type="EMBL" id="BEQ16443.1"/>
    </source>
</evidence>
<evidence type="ECO:0000313" key="8">
    <source>
        <dbReference type="Proteomes" id="UP001366166"/>
    </source>
</evidence>
<evidence type="ECO:0000256" key="2">
    <source>
        <dbReference type="ARBA" id="ARBA00022475"/>
    </source>
</evidence>
<dbReference type="InterPro" id="IPR005899">
    <property type="entry name" value="Na_pump_deCOase"/>
</dbReference>
<dbReference type="Proteomes" id="UP001366166">
    <property type="component" value="Chromosome"/>
</dbReference>
<dbReference type="EMBL" id="AP028679">
    <property type="protein sequence ID" value="BEQ16443.1"/>
    <property type="molecule type" value="Genomic_DNA"/>
</dbReference>
<protein>
    <recommendedName>
        <fullName evidence="9">Oxaloacetate decarboxylase, gamma chain</fullName>
    </recommendedName>
</protein>
<gene>
    <name evidence="7" type="ORF">FAK_35090</name>
</gene>
<keyword evidence="4 6" id="KW-1133">Transmembrane helix</keyword>
<evidence type="ECO:0000256" key="3">
    <source>
        <dbReference type="ARBA" id="ARBA00022692"/>
    </source>
</evidence>
<keyword evidence="5 6" id="KW-0472">Membrane</keyword>
<comment type="subcellular location">
    <subcellularLocation>
        <location evidence="1">Cell membrane</location>
    </subcellularLocation>
</comment>
<sequence length="57" mass="5944">MQPPPVDWGQAFSIVGGGLLVVFLIMSLLALATSLMGKIFTAREAKKKAAAAAQKEA</sequence>
<keyword evidence="2" id="KW-1003">Cell membrane</keyword>
<accession>A0AAU9EGX2</accession>
<dbReference type="AlphaFoldDB" id="A0AAU9EGX2"/>